<dbReference type="InterPro" id="IPR036389">
    <property type="entry name" value="RNase_III_sf"/>
</dbReference>
<comment type="cofactor">
    <cofactor evidence="2">
        <name>Mg(2+)</name>
        <dbReference type="ChEBI" id="CHEBI:18420"/>
    </cofactor>
</comment>
<feature type="domain" description="DRBM" evidence="8">
    <location>
        <begin position="242"/>
        <end position="275"/>
    </location>
</feature>
<dbReference type="GO" id="GO:0030422">
    <property type="term" value="P:siRNA processing"/>
    <property type="evidence" value="ECO:0007669"/>
    <property type="project" value="InterPro"/>
</dbReference>
<dbReference type="FunFam" id="1.10.1520.10:FF:000004">
    <property type="entry name" value="Endoribonuclease dicer-like 1"/>
    <property type="match status" value="1"/>
</dbReference>
<evidence type="ECO:0000256" key="7">
    <source>
        <dbReference type="PROSITE-ProRule" id="PRU00266"/>
    </source>
</evidence>
<evidence type="ECO:0000259" key="9">
    <source>
        <dbReference type="PROSITE" id="PS50142"/>
    </source>
</evidence>
<keyword evidence="4" id="KW-0378">Hydrolase</keyword>
<dbReference type="GO" id="GO:0031054">
    <property type="term" value="P:pre-miRNA processing"/>
    <property type="evidence" value="ECO:0007669"/>
    <property type="project" value="InterPro"/>
</dbReference>
<dbReference type="PROSITE" id="PS50142">
    <property type="entry name" value="RNASE_3_2"/>
    <property type="match status" value="1"/>
</dbReference>
<reference evidence="10" key="1">
    <citation type="submission" date="2023-10" db="EMBL/GenBank/DDBJ databases">
        <title>Genome assemblies of two species of porcelain crab, Petrolisthes cinctipes and Petrolisthes manimaculis (Anomura: Porcellanidae).</title>
        <authorList>
            <person name="Angst P."/>
        </authorList>
    </citation>
    <scope>NUCLEOTIDE SEQUENCE</scope>
    <source>
        <strain evidence="10">PB745_01</strain>
        <tissue evidence="10">Gill</tissue>
    </source>
</reference>
<gene>
    <name evidence="10" type="ORF">Pcinc_031533</name>
</gene>
<keyword evidence="3" id="KW-0479">Metal-binding</keyword>
<dbReference type="CDD" id="cd00593">
    <property type="entry name" value="RIBOc"/>
    <property type="match status" value="1"/>
</dbReference>
<dbReference type="SMART" id="SM00535">
    <property type="entry name" value="RIBOc"/>
    <property type="match status" value="1"/>
</dbReference>
<keyword evidence="6 7" id="KW-0694">RNA-binding</keyword>
<name>A0AAE1EWE5_PETCI</name>
<accession>A0AAE1EWE5</accession>
<evidence type="ECO:0000256" key="5">
    <source>
        <dbReference type="ARBA" id="ARBA00022842"/>
    </source>
</evidence>
<dbReference type="AlphaFoldDB" id="A0AAE1EWE5"/>
<evidence type="ECO:0000256" key="2">
    <source>
        <dbReference type="ARBA" id="ARBA00001946"/>
    </source>
</evidence>
<dbReference type="SUPFAM" id="SSF69065">
    <property type="entry name" value="RNase III domain-like"/>
    <property type="match status" value="1"/>
</dbReference>
<comment type="cofactor">
    <cofactor evidence="1">
        <name>Mn(2+)</name>
        <dbReference type="ChEBI" id="CHEBI:29035"/>
    </cofactor>
</comment>
<evidence type="ECO:0000259" key="8">
    <source>
        <dbReference type="PROSITE" id="PS50137"/>
    </source>
</evidence>
<dbReference type="PANTHER" id="PTHR14950">
    <property type="entry name" value="DICER-RELATED"/>
    <property type="match status" value="1"/>
</dbReference>
<dbReference type="Gene3D" id="1.10.1520.10">
    <property type="entry name" value="Ribonuclease III domain"/>
    <property type="match status" value="1"/>
</dbReference>
<dbReference type="GO" id="GO:0004525">
    <property type="term" value="F:ribonuclease III activity"/>
    <property type="evidence" value="ECO:0007669"/>
    <property type="project" value="InterPro"/>
</dbReference>
<dbReference type="GO" id="GO:0006309">
    <property type="term" value="P:apoptotic DNA fragmentation"/>
    <property type="evidence" value="ECO:0007669"/>
    <property type="project" value="TreeGrafter"/>
</dbReference>
<dbReference type="GO" id="GO:0003723">
    <property type="term" value="F:RNA binding"/>
    <property type="evidence" value="ECO:0007669"/>
    <property type="project" value="UniProtKB-UniRule"/>
</dbReference>
<dbReference type="InterPro" id="IPR000999">
    <property type="entry name" value="RNase_III_dom"/>
</dbReference>
<dbReference type="PROSITE" id="PS00517">
    <property type="entry name" value="RNASE_3_1"/>
    <property type="match status" value="1"/>
</dbReference>
<evidence type="ECO:0000256" key="4">
    <source>
        <dbReference type="ARBA" id="ARBA00022801"/>
    </source>
</evidence>
<comment type="caution">
    <text evidence="10">The sequence shown here is derived from an EMBL/GenBank/DDBJ whole genome shotgun (WGS) entry which is preliminary data.</text>
</comment>
<evidence type="ECO:0000313" key="10">
    <source>
        <dbReference type="EMBL" id="KAK3862621.1"/>
    </source>
</evidence>
<feature type="domain" description="RNase III" evidence="9">
    <location>
        <begin position="32"/>
        <end position="184"/>
    </location>
</feature>
<dbReference type="GO" id="GO:0005634">
    <property type="term" value="C:nucleus"/>
    <property type="evidence" value="ECO:0007669"/>
    <property type="project" value="TreeGrafter"/>
</dbReference>
<dbReference type="Proteomes" id="UP001286313">
    <property type="component" value="Unassembled WGS sequence"/>
</dbReference>
<dbReference type="EMBL" id="JAWQEG010004195">
    <property type="protein sequence ID" value="KAK3862621.1"/>
    <property type="molecule type" value="Genomic_DNA"/>
</dbReference>
<evidence type="ECO:0000313" key="11">
    <source>
        <dbReference type="Proteomes" id="UP001286313"/>
    </source>
</evidence>
<dbReference type="Gene3D" id="3.30.160.20">
    <property type="match status" value="1"/>
</dbReference>
<keyword evidence="11" id="KW-1185">Reference proteome</keyword>
<evidence type="ECO:0000256" key="1">
    <source>
        <dbReference type="ARBA" id="ARBA00001936"/>
    </source>
</evidence>
<dbReference type="PANTHER" id="PTHR14950:SF37">
    <property type="entry name" value="ENDORIBONUCLEASE DICER"/>
    <property type="match status" value="1"/>
</dbReference>
<dbReference type="InterPro" id="IPR014720">
    <property type="entry name" value="dsRBD_dom"/>
</dbReference>
<protein>
    <submittedName>
        <fullName evidence="10">Uncharacterized protein</fullName>
    </submittedName>
</protein>
<dbReference type="SUPFAM" id="SSF54768">
    <property type="entry name" value="dsRNA-binding domain-like"/>
    <property type="match status" value="1"/>
</dbReference>
<dbReference type="GO" id="GO:0046872">
    <property type="term" value="F:metal ion binding"/>
    <property type="evidence" value="ECO:0007669"/>
    <property type="project" value="UniProtKB-KW"/>
</dbReference>
<evidence type="ECO:0000256" key="3">
    <source>
        <dbReference type="ARBA" id="ARBA00022723"/>
    </source>
</evidence>
<dbReference type="GO" id="GO:0005737">
    <property type="term" value="C:cytoplasm"/>
    <property type="evidence" value="ECO:0007669"/>
    <property type="project" value="TreeGrafter"/>
</dbReference>
<dbReference type="PROSITE" id="PS50137">
    <property type="entry name" value="DS_RBD"/>
    <property type="match status" value="1"/>
</dbReference>
<organism evidence="10 11">
    <name type="scientific">Petrolisthes cinctipes</name>
    <name type="common">Flat porcelain crab</name>
    <dbReference type="NCBI Taxonomy" id="88211"/>
    <lineage>
        <taxon>Eukaryota</taxon>
        <taxon>Metazoa</taxon>
        <taxon>Ecdysozoa</taxon>
        <taxon>Arthropoda</taxon>
        <taxon>Crustacea</taxon>
        <taxon>Multicrustacea</taxon>
        <taxon>Malacostraca</taxon>
        <taxon>Eumalacostraca</taxon>
        <taxon>Eucarida</taxon>
        <taxon>Decapoda</taxon>
        <taxon>Pleocyemata</taxon>
        <taxon>Anomura</taxon>
        <taxon>Galatheoidea</taxon>
        <taxon>Porcellanidae</taxon>
        <taxon>Petrolisthes</taxon>
    </lineage>
</organism>
<keyword evidence="5" id="KW-0460">Magnesium</keyword>
<proteinExistence type="predicted"/>
<dbReference type="GO" id="GO:0004530">
    <property type="term" value="F:deoxyribonuclease I activity"/>
    <property type="evidence" value="ECO:0007669"/>
    <property type="project" value="TreeGrafter"/>
</dbReference>
<evidence type="ECO:0000256" key="6">
    <source>
        <dbReference type="ARBA" id="ARBA00022884"/>
    </source>
</evidence>
<sequence>MLKTKVTVPTALINREHWAQFEVNKLYKKVCLDRLEEKINYKFRDKSFIVQAVTHSSFRQNVTDCYQRLEFLGDAVLDFLVTCLVFSRHSQYSPGQVSDLRSHYVKNETLASVCVKAGLEKHMLHMADKLQTAIDKFLNRILEDSNMDDVNIEEDEVEWQDVDVPKALGDMVESIIGAVYLDSGRSLKTTWNVVVVLMGHVIEETMTDIPIDCVRKLFEEMPNKVEFIKVPREEDDDTAKYEVRVEGLPVLVGKGRNYRTAKMAAAKLALQKLTYVNLC</sequence>
<dbReference type="Pfam" id="PF20932">
    <property type="entry name" value="Dicer_dsRBD"/>
    <property type="match status" value="1"/>
</dbReference>
<dbReference type="Pfam" id="PF00636">
    <property type="entry name" value="Ribonuclease_3"/>
    <property type="match status" value="1"/>
</dbReference>
<dbReference type="InterPro" id="IPR044441">
    <property type="entry name" value="DICER_DSRM"/>
</dbReference>